<dbReference type="Proteomes" id="UP000663829">
    <property type="component" value="Unassembled WGS sequence"/>
</dbReference>
<dbReference type="Proteomes" id="UP000681722">
    <property type="component" value="Unassembled WGS sequence"/>
</dbReference>
<comment type="caution">
    <text evidence="2">The sequence shown here is derived from an EMBL/GenBank/DDBJ whole genome shotgun (WGS) entry which is preliminary data.</text>
</comment>
<evidence type="ECO:0000313" key="3">
    <source>
        <dbReference type="EMBL" id="CAF4508658.1"/>
    </source>
</evidence>
<proteinExistence type="predicted"/>
<accession>A0A816CC39</accession>
<name>A0A816CC39_9BILA</name>
<reference evidence="2" key="1">
    <citation type="submission" date="2021-02" db="EMBL/GenBank/DDBJ databases">
        <authorList>
            <person name="Nowell W R."/>
        </authorList>
    </citation>
    <scope>NUCLEOTIDE SEQUENCE</scope>
</reference>
<sequence length="349" mass="41593">MAYAEEREKVHEHEAQELQQFTFCENNNSSVEPDEKQKKKPTENLFEHALLNCEKIEVQCFPFLTTDYQGQLESVEEEDSDEGRFVNGITKDLIQNKEEITLIWFDNTIDLNDKAIRRSTQIYREINDYILFYTEQTKCINYIESIKNEKIFFVVFVLCAKDLISKIHSLKQIHSIFVYCTENKQNYEYLLTDYTKVLGIFKDQQALVKSIKSNLRLVQKQSSIFNLYDQQQKSFRNLTKESSSFLWFQLFKEIVQKMSRTENAKKEMLEKCRAYYYGNKKELTNIDGFELTYVSNEAIFWYTKDGFVHKLINKALRTEDIDALYTFRFYIFDLCSCLMIKHEQLKALL</sequence>
<feature type="compositionally biased region" description="Basic and acidic residues" evidence="1">
    <location>
        <begin position="1"/>
        <end position="16"/>
    </location>
</feature>
<dbReference type="AlphaFoldDB" id="A0A816CC39"/>
<dbReference type="OrthoDB" id="10052182at2759"/>
<dbReference type="EMBL" id="CAJNOQ010040310">
    <property type="protein sequence ID" value="CAF1619627.1"/>
    <property type="molecule type" value="Genomic_DNA"/>
</dbReference>
<evidence type="ECO:0000313" key="4">
    <source>
        <dbReference type="Proteomes" id="UP000663829"/>
    </source>
</evidence>
<keyword evidence="4" id="KW-1185">Reference proteome</keyword>
<evidence type="ECO:0000256" key="1">
    <source>
        <dbReference type="SAM" id="MobiDB-lite"/>
    </source>
</evidence>
<gene>
    <name evidence="2" type="ORF">GPM918_LOCUS43652</name>
    <name evidence="3" type="ORF">SRO942_LOCUS45198</name>
</gene>
<feature type="non-terminal residue" evidence="2">
    <location>
        <position position="349"/>
    </location>
</feature>
<feature type="region of interest" description="Disordered" evidence="1">
    <location>
        <begin position="1"/>
        <end position="39"/>
    </location>
</feature>
<protein>
    <submittedName>
        <fullName evidence="2">Uncharacterized protein</fullName>
    </submittedName>
</protein>
<dbReference type="EMBL" id="CAJOBC010107398">
    <property type="protein sequence ID" value="CAF4508658.1"/>
    <property type="molecule type" value="Genomic_DNA"/>
</dbReference>
<evidence type="ECO:0000313" key="2">
    <source>
        <dbReference type="EMBL" id="CAF1619627.1"/>
    </source>
</evidence>
<organism evidence="2 4">
    <name type="scientific">Didymodactylos carnosus</name>
    <dbReference type="NCBI Taxonomy" id="1234261"/>
    <lineage>
        <taxon>Eukaryota</taxon>
        <taxon>Metazoa</taxon>
        <taxon>Spiralia</taxon>
        <taxon>Gnathifera</taxon>
        <taxon>Rotifera</taxon>
        <taxon>Eurotatoria</taxon>
        <taxon>Bdelloidea</taxon>
        <taxon>Philodinida</taxon>
        <taxon>Philodinidae</taxon>
        <taxon>Didymodactylos</taxon>
    </lineage>
</organism>
<feature type="compositionally biased region" description="Polar residues" evidence="1">
    <location>
        <begin position="17"/>
        <end position="31"/>
    </location>
</feature>